<gene>
    <name evidence="3" type="ordered locus">CRES_0577</name>
</gene>
<name>F8DYU6_CORRG</name>
<accession>F8DYU6</accession>
<evidence type="ECO:0000313" key="3">
    <source>
        <dbReference type="EMBL" id="AEI08938.1"/>
    </source>
</evidence>
<organism evidence="3 4">
    <name type="scientific">Corynebacterium resistens (strain DSM 45100 / JCM 12819 / GTC 2026 / SICGH 158)</name>
    <dbReference type="NCBI Taxonomy" id="662755"/>
    <lineage>
        <taxon>Bacteria</taxon>
        <taxon>Bacillati</taxon>
        <taxon>Actinomycetota</taxon>
        <taxon>Actinomycetes</taxon>
        <taxon>Mycobacteriales</taxon>
        <taxon>Corynebacteriaceae</taxon>
        <taxon>Corynebacterium</taxon>
    </lineage>
</organism>
<reference evidence="3 4" key="1">
    <citation type="journal article" date="2012" name="BMC Genomics">
        <title>Complete genome sequence, lifestyle, and multi-drug resistance of the human pathogen Corynebacterium resistens DSM 45100 isolated from blood samples of a leukemia patient.</title>
        <authorList>
            <person name="Schroder J."/>
            <person name="Maus I."/>
            <person name="Meyer K."/>
            <person name="Wordemann S."/>
            <person name="Blom J."/>
            <person name="Jaenicke S."/>
            <person name="Schneider J."/>
            <person name="Trost E."/>
            <person name="Tauch A."/>
        </authorList>
    </citation>
    <scope>NUCLEOTIDE SEQUENCE [LARGE SCALE GENOMIC DNA]</scope>
    <source>
        <strain evidence="4">DSM 45100 / JCM 12819 / CCUG 50093 / GTC 2026 / SICGH 158</strain>
    </source>
</reference>
<feature type="chain" id="PRO_5038922225" evidence="2">
    <location>
        <begin position="20"/>
        <end position="111"/>
    </location>
</feature>
<dbReference type="KEGG" id="crd:CRES_0577"/>
<proteinExistence type="predicted"/>
<protein>
    <submittedName>
        <fullName evidence="3">Secreted protein</fullName>
    </submittedName>
</protein>
<keyword evidence="1" id="KW-0472">Membrane</keyword>
<dbReference type="RefSeq" id="WP_013887963.1">
    <property type="nucleotide sequence ID" value="NC_015673.1"/>
</dbReference>
<keyword evidence="1" id="KW-1133">Transmembrane helix</keyword>
<evidence type="ECO:0000313" key="4">
    <source>
        <dbReference type="Proteomes" id="UP000000492"/>
    </source>
</evidence>
<feature type="transmembrane region" description="Helical" evidence="1">
    <location>
        <begin position="79"/>
        <end position="104"/>
    </location>
</feature>
<keyword evidence="1" id="KW-0812">Transmembrane</keyword>
<dbReference type="Proteomes" id="UP000000492">
    <property type="component" value="Chromosome"/>
</dbReference>
<feature type="signal peptide" evidence="2">
    <location>
        <begin position="1"/>
        <end position="19"/>
    </location>
</feature>
<evidence type="ECO:0000256" key="1">
    <source>
        <dbReference type="SAM" id="Phobius"/>
    </source>
</evidence>
<dbReference type="AlphaFoldDB" id="F8DYU6"/>
<sequence>MNIRKVALAIATASSVALAGTAVAGAEEAPAKDAKTSDIKEKTATGSKAIGDWLGADGELNGDGIFGSDKAPNSPAWGAMLWAGLAAGVIGTIASVVIGIGNYLKHEGIIR</sequence>
<dbReference type="HOGENOM" id="CLU_2232073_0_0_11"/>
<keyword evidence="4" id="KW-1185">Reference proteome</keyword>
<evidence type="ECO:0000256" key="2">
    <source>
        <dbReference type="SAM" id="SignalP"/>
    </source>
</evidence>
<dbReference type="EMBL" id="CP002857">
    <property type="protein sequence ID" value="AEI08938.1"/>
    <property type="molecule type" value="Genomic_DNA"/>
</dbReference>
<keyword evidence="2" id="KW-0732">Signal</keyword>